<evidence type="ECO:0000313" key="3">
    <source>
        <dbReference type="Proteomes" id="UP001500133"/>
    </source>
</evidence>
<gene>
    <name evidence="2" type="ORF">GCM10022228_09600</name>
</gene>
<protein>
    <recommendedName>
        <fullName evidence="4">Integrase</fullName>
    </recommendedName>
</protein>
<reference evidence="3" key="1">
    <citation type="journal article" date="2019" name="Int. J. Syst. Evol. Microbiol.">
        <title>The Global Catalogue of Microorganisms (GCM) 10K type strain sequencing project: providing services to taxonomists for standard genome sequencing and annotation.</title>
        <authorList>
            <consortium name="The Broad Institute Genomics Platform"/>
            <consortium name="The Broad Institute Genome Sequencing Center for Infectious Disease"/>
            <person name="Wu L."/>
            <person name="Ma J."/>
        </authorList>
    </citation>
    <scope>NUCLEOTIDE SEQUENCE [LARGE SCALE GENOMIC DNA]</scope>
    <source>
        <strain evidence="3">JCM 16914</strain>
    </source>
</reference>
<feature type="compositionally biased region" description="Basic and acidic residues" evidence="1">
    <location>
        <begin position="1"/>
        <end position="15"/>
    </location>
</feature>
<dbReference type="EMBL" id="BAAAZT010000030">
    <property type="protein sequence ID" value="GAA3901031.1"/>
    <property type="molecule type" value="Genomic_DNA"/>
</dbReference>
<organism evidence="2 3">
    <name type="scientific">Halomonas cibimaris</name>
    <dbReference type="NCBI Taxonomy" id="657012"/>
    <lineage>
        <taxon>Bacteria</taxon>
        <taxon>Pseudomonadati</taxon>
        <taxon>Pseudomonadota</taxon>
        <taxon>Gammaproteobacteria</taxon>
        <taxon>Oceanospirillales</taxon>
        <taxon>Halomonadaceae</taxon>
        <taxon>Halomonas</taxon>
    </lineage>
</organism>
<proteinExistence type="predicted"/>
<evidence type="ECO:0008006" key="4">
    <source>
        <dbReference type="Google" id="ProtNLM"/>
    </source>
</evidence>
<comment type="caution">
    <text evidence="2">The sequence shown here is derived from an EMBL/GenBank/DDBJ whole genome shotgun (WGS) entry which is preliminary data.</text>
</comment>
<feature type="region of interest" description="Disordered" evidence="1">
    <location>
        <begin position="1"/>
        <end position="36"/>
    </location>
</feature>
<name>A0ABP7LFV2_9GAMM</name>
<evidence type="ECO:0000256" key="1">
    <source>
        <dbReference type="SAM" id="MobiDB-lite"/>
    </source>
</evidence>
<dbReference type="RefSeq" id="WP_344702847.1">
    <property type="nucleotide sequence ID" value="NZ_BAAAZT010000030.1"/>
</dbReference>
<keyword evidence="3" id="KW-1185">Reference proteome</keyword>
<accession>A0ABP7LFV2</accession>
<sequence length="75" mass="8834">MGNPQVKDHGAENNARKHRRSHPFERRDSAKNTGFAHIPAQGKRLDRRDRIDIRQRIEMHPLPAIARYLDAVMRR</sequence>
<evidence type="ECO:0000313" key="2">
    <source>
        <dbReference type="EMBL" id="GAA3901031.1"/>
    </source>
</evidence>
<dbReference type="Proteomes" id="UP001500133">
    <property type="component" value="Unassembled WGS sequence"/>
</dbReference>